<dbReference type="KEGG" id="sgrg:L0C25_05050"/>
<keyword evidence="3" id="KW-1185">Reference proteome</keyword>
<gene>
    <name evidence="2" type="ORF">L0C25_05050</name>
</gene>
<sequence>MGGILFVSWPGAGNQVPASGLATTLTERGYDITFAGYADQRDRFAAHGHDFRLLERAQRAWPTTPPTDWMPALVDAVWACRDHVDDVAELLGSGAYDAMVVDCLMFGALAGASRHELPTAVLVHSAPGALLPPGGGLDHLALAAVNEIRTDIGLPAVARLWDTWRDFATLCTSVPELDPLAPGLPESFEYVGPLFEPSRTTWESPWRVDDDRPLVLVSFSTGMAWDQRSRIRRTVDALADGTRRILVTTGPFDVSDLADRPGVVLAPYVPHDQVLPAAAVMVTHAGHGTVAASLAHGVPIVALPNVAADQPALAAHLDRLGAGIALDGDDADPAQIADAVRAVVEGRSYASAARAIAARIADAPGPEGAADRLVRLAQGVSV</sequence>
<dbReference type="PANTHER" id="PTHR48050:SF13">
    <property type="entry name" value="STEROL 3-BETA-GLUCOSYLTRANSFERASE UGT80A2"/>
    <property type="match status" value="1"/>
</dbReference>
<reference evidence="2" key="1">
    <citation type="submission" date="2022-01" db="EMBL/GenBank/DDBJ databases">
        <title>Nocardioidaceae gen. sp. A5X3R13.</title>
        <authorList>
            <person name="Lopez Marin M.A."/>
            <person name="Uhlik O."/>
        </authorList>
    </citation>
    <scope>NUCLEOTIDE SEQUENCE</scope>
    <source>
        <strain evidence="2">A5X3R13</strain>
    </source>
</reference>
<protein>
    <submittedName>
        <fullName evidence="2">Glycosyltransferase</fullName>
    </submittedName>
</protein>
<evidence type="ECO:0000313" key="2">
    <source>
        <dbReference type="EMBL" id="UYM06446.1"/>
    </source>
</evidence>
<dbReference type="EMBL" id="CP094970">
    <property type="protein sequence ID" value="UYM06446.1"/>
    <property type="molecule type" value="Genomic_DNA"/>
</dbReference>
<dbReference type="CDD" id="cd03784">
    <property type="entry name" value="GT1_Gtf-like"/>
    <property type="match status" value="1"/>
</dbReference>
<dbReference type="Proteomes" id="UP001164390">
    <property type="component" value="Chromosome"/>
</dbReference>
<dbReference type="GO" id="GO:0017000">
    <property type="term" value="P:antibiotic biosynthetic process"/>
    <property type="evidence" value="ECO:0007669"/>
    <property type="project" value="UniProtKB-ARBA"/>
</dbReference>
<dbReference type="Pfam" id="PF06722">
    <property type="entry name" value="EryCIII-like_C"/>
    <property type="match status" value="1"/>
</dbReference>
<dbReference type="InterPro" id="IPR010610">
    <property type="entry name" value="EryCIII-like_C"/>
</dbReference>
<dbReference type="Gene3D" id="3.40.50.2000">
    <property type="entry name" value="Glycogen Phosphorylase B"/>
    <property type="match status" value="2"/>
</dbReference>
<dbReference type="AlphaFoldDB" id="A0AA46YME3"/>
<dbReference type="SUPFAM" id="SSF53756">
    <property type="entry name" value="UDP-Glycosyltransferase/glycogen phosphorylase"/>
    <property type="match status" value="1"/>
</dbReference>
<feature type="domain" description="Erythromycin biosynthesis protein CIII-like C-terminal" evidence="1">
    <location>
        <begin position="233"/>
        <end position="376"/>
    </location>
</feature>
<evidence type="ECO:0000313" key="3">
    <source>
        <dbReference type="Proteomes" id="UP001164390"/>
    </source>
</evidence>
<organism evidence="2 3">
    <name type="scientific">Solicola gregarius</name>
    <dbReference type="NCBI Taxonomy" id="2908642"/>
    <lineage>
        <taxon>Bacteria</taxon>
        <taxon>Bacillati</taxon>
        <taxon>Actinomycetota</taxon>
        <taxon>Actinomycetes</taxon>
        <taxon>Propionibacteriales</taxon>
        <taxon>Nocardioidaceae</taxon>
        <taxon>Solicola</taxon>
    </lineage>
</organism>
<accession>A0AA46YME3</accession>
<dbReference type="GO" id="GO:0008194">
    <property type="term" value="F:UDP-glycosyltransferase activity"/>
    <property type="evidence" value="ECO:0007669"/>
    <property type="project" value="InterPro"/>
</dbReference>
<dbReference type="GO" id="GO:0016758">
    <property type="term" value="F:hexosyltransferase activity"/>
    <property type="evidence" value="ECO:0007669"/>
    <property type="project" value="UniProtKB-ARBA"/>
</dbReference>
<dbReference type="RefSeq" id="WP_271635349.1">
    <property type="nucleotide sequence ID" value="NZ_CP094970.1"/>
</dbReference>
<dbReference type="PANTHER" id="PTHR48050">
    <property type="entry name" value="STEROL 3-BETA-GLUCOSYLTRANSFERASE"/>
    <property type="match status" value="1"/>
</dbReference>
<proteinExistence type="predicted"/>
<dbReference type="InterPro" id="IPR050426">
    <property type="entry name" value="Glycosyltransferase_28"/>
</dbReference>
<dbReference type="InterPro" id="IPR002213">
    <property type="entry name" value="UDP_glucos_trans"/>
</dbReference>
<evidence type="ECO:0000259" key="1">
    <source>
        <dbReference type="Pfam" id="PF06722"/>
    </source>
</evidence>
<name>A0AA46YME3_9ACTN</name>